<accession>A0A183F0Z4</accession>
<evidence type="ECO:0000256" key="1">
    <source>
        <dbReference type="SAM" id="Phobius"/>
    </source>
</evidence>
<evidence type="ECO:0000313" key="2">
    <source>
        <dbReference type="EMBL" id="VDN49622.1"/>
    </source>
</evidence>
<dbReference type="Proteomes" id="UP000271098">
    <property type="component" value="Unassembled WGS sequence"/>
</dbReference>
<reference evidence="4" key="1">
    <citation type="submission" date="2016-06" db="UniProtKB">
        <authorList>
            <consortium name="WormBaseParasite"/>
        </authorList>
    </citation>
    <scope>IDENTIFICATION</scope>
</reference>
<dbReference type="EMBL" id="UYRT01115318">
    <property type="protein sequence ID" value="VDN49622.1"/>
    <property type="molecule type" value="Genomic_DNA"/>
</dbReference>
<keyword evidence="1" id="KW-0472">Membrane</keyword>
<feature type="transmembrane region" description="Helical" evidence="1">
    <location>
        <begin position="12"/>
        <end position="31"/>
    </location>
</feature>
<reference evidence="2 3" key="2">
    <citation type="submission" date="2018-11" db="EMBL/GenBank/DDBJ databases">
        <authorList>
            <consortium name="Pathogen Informatics"/>
        </authorList>
    </citation>
    <scope>NUCLEOTIDE SEQUENCE [LARGE SCALE GENOMIC DNA]</scope>
</reference>
<keyword evidence="3" id="KW-1185">Reference proteome</keyword>
<protein>
    <submittedName>
        <fullName evidence="4">Sulfate_transp domain-containing protein</fullName>
    </submittedName>
</protein>
<keyword evidence="1" id="KW-1133">Transmembrane helix</keyword>
<name>A0A183F0Z4_9BILA</name>
<keyword evidence="1" id="KW-0812">Transmembrane</keyword>
<dbReference type="AlphaFoldDB" id="A0A183F0Z4"/>
<evidence type="ECO:0000313" key="3">
    <source>
        <dbReference type="Proteomes" id="UP000271098"/>
    </source>
</evidence>
<dbReference type="WBParaSite" id="GPUH_0002691501-mRNA-1">
    <property type="protein sequence ID" value="GPUH_0002691501-mRNA-1"/>
    <property type="gene ID" value="GPUH_0002691501"/>
</dbReference>
<sequence>MKMDLLQAYNQPGYVMPLYASVMGLVCFSIHSGGCRIAMQVASLVSRYDQQLAAQFLILSSATIATVTVMV</sequence>
<organism evidence="4">
    <name type="scientific">Gongylonema pulchrum</name>
    <dbReference type="NCBI Taxonomy" id="637853"/>
    <lineage>
        <taxon>Eukaryota</taxon>
        <taxon>Metazoa</taxon>
        <taxon>Ecdysozoa</taxon>
        <taxon>Nematoda</taxon>
        <taxon>Chromadorea</taxon>
        <taxon>Rhabditida</taxon>
        <taxon>Spirurina</taxon>
        <taxon>Spiruromorpha</taxon>
        <taxon>Spiruroidea</taxon>
        <taxon>Gongylonematidae</taxon>
        <taxon>Gongylonema</taxon>
    </lineage>
</organism>
<proteinExistence type="predicted"/>
<evidence type="ECO:0000313" key="4">
    <source>
        <dbReference type="WBParaSite" id="GPUH_0002691501-mRNA-1"/>
    </source>
</evidence>
<gene>
    <name evidence="2" type="ORF">GPUH_LOCUS26885</name>
</gene>